<name>A0A939GZ86_9BURK</name>
<feature type="signal peptide" evidence="1">
    <location>
        <begin position="1"/>
        <end position="20"/>
    </location>
</feature>
<proteinExistence type="predicted"/>
<accession>A0A939GZ86</accession>
<evidence type="ECO:0000256" key="1">
    <source>
        <dbReference type="SAM" id="SignalP"/>
    </source>
</evidence>
<dbReference type="EMBL" id="JAFNME010000053">
    <property type="protein sequence ID" value="MBO1250869.1"/>
    <property type="molecule type" value="Genomic_DNA"/>
</dbReference>
<dbReference type="AlphaFoldDB" id="A0A939GZ86"/>
<reference evidence="2" key="1">
    <citation type="submission" date="2021-03" db="EMBL/GenBank/DDBJ databases">
        <title>Comamonas denitrificans.</title>
        <authorList>
            <person name="Finster K."/>
        </authorList>
    </citation>
    <scope>NUCLEOTIDE SEQUENCE</scope>
    <source>
        <strain evidence="2">MM2021_4</strain>
    </source>
</reference>
<keyword evidence="1" id="KW-0732">Signal</keyword>
<gene>
    <name evidence="2" type="ORF">J1777_13765</name>
</gene>
<dbReference type="RefSeq" id="WP_207576242.1">
    <property type="nucleotide sequence ID" value="NZ_JAFNME010000053.1"/>
</dbReference>
<keyword evidence="3" id="KW-1185">Reference proteome</keyword>
<sequence>MTRRLAMFFVMLSVFWQALAVAGQMPVFASHEALEHAAMHLQQEGHHHNDDGAVELDESSDSKLHMMANGMPAAAVEAFTLSVPAPDWGSSPPSAALDSILPHPILEGLRRPPRLTA</sequence>
<evidence type="ECO:0000313" key="3">
    <source>
        <dbReference type="Proteomes" id="UP000664731"/>
    </source>
</evidence>
<organism evidence="2 3">
    <name type="scientific">Comamonas denitrificans</name>
    <dbReference type="NCBI Taxonomy" id="117506"/>
    <lineage>
        <taxon>Bacteria</taxon>
        <taxon>Pseudomonadati</taxon>
        <taxon>Pseudomonadota</taxon>
        <taxon>Betaproteobacteria</taxon>
        <taxon>Burkholderiales</taxon>
        <taxon>Comamonadaceae</taxon>
        <taxon>Comamonas</taxon>
    </lineage>
</organism>
<feature type="chain" id="PRO_5037831257" evidence="1">
    <location>
        <begin position="21"/>
        <end position="117"/>
    </location>
</feature>
<protein>
    <submittedName>
        <fullName evidence="2">Uncharacterized protein</fullName>
    </submittedName>
</protein>
<comment type="caution">
    <text evidence="2">The sequence shown here is derived from an EMBL/GenBank/DDBJ whole genome shotgun (WGS) entry which is preliminary data.</text>
</comment>
<dbReference type="Proteomes" id="UP000664731">
    <property type="component" value="Unassembled WGS sequence"/>
</dbReference>
<evidence type="ECO:0000313" key="2">
    <source>
        <dbReference type="EMBL" id="MBO1250869.1"/>
    </source>
</evidence>